<gene>
    <name evidence="3" type="ORF">DN062_08975</name>
</gene>
<dbReference type="AlphaFoldDB" id="A0A364NMM1"/>
<dbReference type="RefSeq" id="WP_112158990.1">
    <property type="nucleotide sequence ID" value="NZ_QKRX01000005.1"/>
</dbReference>
<evidence type="ECO:0000313" key="4">
    <source>
        <dbReference type="Proteomes" id="UP000250744"/>
    </source>
</evidence>
<dbReference type="GO" id="GO:0016787">
    <property type="term" value="F:hydrolase activity"/>
    <property type="evidence" value="ECO:0007669"/>
    <property type="project" value="UniProtKB-KW"/>
</dbReference>
<keyword evidence="3" id="KW-0378">Hydrolase</keyword>
<sequence length="264" mass="28965">MLISTTLATSFFYAIASWLQWQRAKGKTSDVRIKVLILAILGFLAHGISVYFTLHHAKGIDLGIFSVGSLIAWLVTALVIGSSFRQRVDNLFIGVLPMAMLATLCAAFIPSSGVHRPYEGGLIVHILLSILAYSIFTLAVLQALLLSRQQLALKQHHTRGLVSSLPPLQVMERLLFEMIWVGTVLLSAALLSGFLFVDNLFAQHLVHKTLLSIGAWIIFAGLLIGRSTLGWRGNTAIRWTIGGFILLMLGFFGSKLVLELILTN</sequence>
<proteinExistence type="predicted"/>
<keyword evidence="1" id="KW-1133">Transmembrane helix</keyword>
<dbReference type="InterPro" id="IPR052372">
    <property type="entry name" value="YpjD/HemX"/>
</dbReference>
<feature type="transmembrane region" description="Helical" evidence="1">
    <location>
        <begin position="209"/>
        <end position="229"/>
    </location>
</feature>
<feature type="transmembrane region" description="Helical" evidence="1">
    <location>
        <begin position="91"/>
        <end position="110"/>
    </location>
</feature>
<feature type="transmembrane region" description="Helical" evidence="1">
    <location>
        <begin position="33"/>
        <end position="54"/>
    </location>
</feature>
<evidence type="ECO:0000256" key="1">
    <source>
        <dbReference type="SAM" id="Phobius"/>
    </source>
</evidence>
<dbReference type="Proteomes" id="UP000250744">
    <property type="component" value="Unassembled WGS sequence"/>
</dbReference>
<feature type="domain" description="Cytochrome c assembly protein" evidence="2">
    <location>
        <begin position="38"/>
        <end position="261"/>
    </location>
</feature>
<evidence type="ECO:0000313" key="3">
    <source>
        <dbReference type="EMBL" id="RAU18349.1"/>
    </source>
</evidence>
<dbReference type="GO" id="GO:0020037">
    <property type="term" value="F:heme binding"/>
    <property type="evidence" value="ECO:0007669"/>
    <property type="project" value="InterPro"/>
</dbReference>
<dbReference type="PANTHER" id="PTHR38034:SF1">
    <property type="entry name" value="INNER MEMBRANE PROTEIN YPJD"/>
    <property type="match status" value="1"/>
</dbReference>
<feature type="transmembrane region" description="Helical" evidence="1">
    <location>
        <begin position="174"/>
        <end position="197"/>
    </location>
</feature>
<dbReference type="InterPro" id="IPR002541">
    <property type="entry name" value="Cyt_c_assembly"/>
</dbReference>
<dbReference type="OrthoDB" id="9780793at2"/>
<protein>
    <submittedName>
        <fullName evidence="3">Phosphohydrolase</fullName>
    </submittedName>
</protein>
<dbReference type="Pfam" id="PF01578">
    <property type="entry name" value="Cytochrom_C_asm"/>
    <property type="match status" value="1"/>
</dbReference>
<dbReference type="EMBL" id="QKRX01000005">
    <property type="protein sequence ID" value="RAU18349.1"/>
    <property type="molecule type" value="Genomic_DNA"/>
</dbReference>
<feature type="transmembrane region" description="Helical" evidence="1">
    <location>
        <begin position="122"/>
        <end position="146"/>
    </location>
</feature>
<dbReference type="GO" id="GO:0005886">
    <property type="term" value="C:plasma membrane"/>
    <property type="evidence" value="ECO:0007669"/>
    <property type="project" value="TreeGrafter"/>
</dbReference>
<feature type="transmembrane region" description="Helical" evidence="1">
    <location>
        <begin position="241"/>
        <end position="262"/>
    </location>
</feature>
<organism evidence="3 4">
    <name type="scientific">Nitrincola tibetensis</name>
    <dbReference type="NCBI Taxonomy" id="2219697"/>
    <lineage>
        <taxon>Bacteria</taxon>
        <taxon>Pseudomonadati</taxon>
        <taxon>Pseudomonadota</taxon>
        <taxon>Gammaproteobacteria</taxon>
        <taxon>Oceanospirillales</taxon>
        <taxon>Oceanospirillaceae</taxon>
        <taxon>Nitrincola</taxon>
    </lineage>
</organism>
<keyword evidence="1" id="KW-0812">Transmembrane</keyword>
<dbReference type="PANTHER" id="PTHR38034">
    <property type="entry name" value="INNER MEMBRANE PROTEIN YPJD"/>
    <property type="match status" value="1"/>
</dbReference>
<feature type="transmembrane region" description="Helical" evidence="1">
    <location>
        <begin position="60"/>
        <end position="79"/>
    </location>
</feature>
<name>A0A364NMM1_9GAMM</name>
<evidence type="ECO:0000259" key="2">
    <source>
        <dbReference type="Pfam" id="PF01578"/>
    </source>
</evidence>
<keyword evidence="4" id="KW-1185">Reference proteome</keyword>
<accession>A0A364NMM1</accession>
<reference evidence="3 4" key="1">
    <citation type="submission" date="2018-06" db="EMBL/GenBank/DDBJ databases">
        <title>Nitrincola tibetense sp. nov., isolated from Lake XuguoCo on Tibetan Plateau.</title>
        <authorList>
            <person name="Xing P."/>
        </authorList>
    </citation>
    <scope>NUCLEOTIDE SEQUENCE [LARGE SCALE GENOMIC DNA]</scope>
    <source>
        <strain evidence="4">xg18</strain>
    </source>
</reference>
<dbReference type="GO" id="GO:0017004">
    <property type="term" value="P:cytochrome complex assembly"/>
    <property type="evidence" value="ECO:0007669"/>
    <property type="project" value="InterPro"/>
</dbReference>
<keyword evidence="1" id="KW-0472">Membrane</keyword>
<comment type="caution">
    <text evidence="3">The sequence shown here is derived from an EMBL/GenBank/DDBJ whole genome shotgun (WGS) entry which is preliminary data.</text>
</comment>